<feature type="compositionally biased region" description="Low complexity" evidence="1">
    <location>
        <begin position="68"/>
        <end position="83"/>
    </location>
</feature>
<organism evidence="2">
    <name type="scientific">uncultured Rubellimicrobium sp</name>
    <dbReference type="NCBI Taxonomy" id="543078"/>
    <lineage>
        <taxon>Bacteria</taxon>
        <taxon>Pseudomonadati</taxon>
        <taxon>Pseudomonadota</taxon>
        <taxon>Alphaproteobacteria</taxon>
        <taxon>Rhodobacterales</taxon>
        <taxon>Roseobacteraceae</taxon>
        <taxon>Rubellimicrobium</taxon>
        <taxon>environmental samples</taxon>
    </lineage>
</organism>
<name>A0A6J4P976_9RHOB</name>
<sequence length="110" mass="11362">AIRRSPPSRPSARRRAGHPALAGAGALPVRGHAARARRAPPRLQRAGRGVGGGGRRGRQAGRDVACRGPDPAAGDAAGPVAPVRTHQEGAHRLHRREGCRDGVPAHPARS</sequence>
<accession>A0A6J4P976</accession>
<dbReference type="EC" id="2.1.1.193" evidence="2"/>
<proteinExistence type="predicted"/>
<feature type="non-terminal residue" evidence="2">
    <location>
        <position position="1"/>
    </location>
</feature>
<dbReference type="GO" id="GO:0008168">
    <property type="term" value="F:methyltransferase activity"/>
    <property type="evidence" value="ECO:0007669"/>
    <property type="project" value="UniProtKB-KW"/>
</dbReference>
<feature type="non-terminal residue" evidence="2">
    <location>
        <position position="110"/>
    </location>
</feature>
<dbReference type="AlphaFoldDB" id="A0A6J4P976"/>
<protein>
    <submittedName>
        <fullName evidence="2">16S rRNA (Uracil(1498)-N(3))-methyltransferase</fullName>
        <ecNumber evidence="2">2.1.1.193</ecNumber>
    </submittedName>
</protein>
<gene>
    <name evidence="2" type="ORF">AVDCRST_MAG15-1558</name>
</gene>
<dbReference type="GO" id="GO:0032259">
    <property type="term" value="P:methylation"/>
    <property type="evidence" value="ECO:0007669"/>
    <property type="project" value="UniProtKB-KW"/>
</dbReference>
<keyword evidence="2" id="KW-0808">Transferase</keyword>
<reference evidence="2" key="1">
    <citation type="submission" date="2020-02" db="EMBL/GenBank/DDBJ databases">
        <authorList>
            <person name="Meier V. D."/>
        </authorList>
    </citation>
    <scope>NUCLEOTIDE SEQUENCE</scope>
    <source>
        <strain evidence="2">AVDCRST_MAG15</strain>
    </source>
</reference>
<keyword evidence="2" id="KW-0489">Methyltransferase</keyword>
<dbReference type="EMBL" id="CADCUU010000216">
    <property type="protein sequence ID" value="CAA9409749.1"/>
    <property type="molecule type" value="Genomic_DNA"/>
</dbReference>
<feature type="compositionally biased region" description="Basic and acidic residues" evidence="1">
    <location>
        <begin position="85"/>
        <end position="100"/>
    </location>
</feature>
<feature type="compositionally biased region" description="Low complexity" evidence="1">
    <location>
        <begin position="18"/>
        <end position="31"/>
    </location>
</feature>
<evidence type="ECO:0000256" key="1">
    <source>
        <dbReference type="SAM" id="MobiDB-lite"/>
    </source>
</evidence>
<evidence type="ECO:0000313" key="2">
    <source>
        <dbReference type="EMBL" id="CAA9409749.1"/>
    </source>
</evidence>
<feature type="region of interest" description="Disordered" evidence="1">
    <location>
        <begin position="1"/>
        <end position="110"/>
    </location>
</feature>